<dbReference type="InterPro" id="IPR038475">
    <property type="entry name" value="RecG_C_sf"/>
</dbReference>
<dbReference type="InterPro" id="IPR038461">
    <property type="entry name" value="Schlafen_AlbA_2_dom_sf"/>
</dbReference>
<dbReference type="Gene3D" id="3.30.950.30">
    <property type="entry name" value="Schlafen, AAA domain"/>
    <property type="match status" value="1"/>
</dbReference>
<dbReference type="PANTHER" id="PTHR30595">
    <property type="entry name" value="GLPR-RELATED TRANSCRIPTIONAL REPRESSOR"/>
    <property type="match status" value="1"/>
</dbReference>
<name>A0A7C9MCX5_9BACT</name>
<protein>
    <submittedName>
        <fullName evidence="2">AAA family ATPase</fullName>
    </submittedName>
</protein>
<proteinExistence type="predicted"/>
<gene>
    <name evidence="2" type="ORF">F0475_05450</name>
</gene>
<dbReference type="RefSeq" id="WP_155715806.1">
    <property type="nucleotide sequence ID" value="NZ_VVIQ01000004.1"/>
</dbReference>
<dbReference type="EMBL" id="VVIQ01000004">
    <property type="protein sequence ID" value="MUL27760.1"/>
    <property type="molecule type" value="Genomic_DNA"/>
</dbReference>
<keyword evidence="3" id="KW-1185">Reference proteome</keyword>
<dbReference type="Gene3D" id="6.10.10.130">
    <property type="match status" value="1"/>
</dbReference>
<accession>A0A7C9MCX5</accession>
<evidence type="ECO:0000313" key="3">
    <source>
        <dbReference type="Proteomes" id="UP000482295"/>
    </source>
</evidence>
<reference evidence="2 3" key="1">
    <citation type="submission" date="2019-09" db="EMBL/GenBank/DDBJ databases">
        <title>Prevotella A2879 sp. nov., isolated from an abscess of a patient.</title>
        <authorList>
            <person name="Buhl M."/>
            <person name="Oberhettinger P."/>
        </authorList>
    </citation>
    <scope>NUCLEOTIDE SEQUENCE [LARGE SCALE GENOMIC DNA]</scope>
    <source>
        <strain evidence="2 3">A2879</strain>
    </source>
</reference>
<organism evidence="2 3">
    <name type="scientific">Prevotella vespertina</name>
    <dbReference type="NCBI Taxonomy" id="2608404"/>
    <lineage>
        <taxon>Bacteria</taxon>
        <taxon>Pseudomonadati</taxon>
        <taxon>Bacteroidota</taxon>
        <taxon>Bacteroidia</taxon>
        <taxon>Bacteroidales</taxon>
        <taxon>Prevotellaceae</taxon>
        <taxon>Prevotella</taxon>
    </lineage>
</organism>
<dbReference type="Pfam" id="PF13749">
    <property type="entry name" value="HATPase_c_4"/>
    <property type="match status" value="1"/>
</dbReference>
<comment type="caution">
    <text evidence="2">The sequence shown here is derived from an EMBL/GenBank/DDBJ whole genome shotgun (WGS) entry which is preliminary data.</text>
</comment>
<sequence length="560" mass="64226">MDENLEIFTRLWEHAENEVVEFKKAETNFDVDELGKYFSALSNEANLREREFGWIVFGVWDKKHEIVGTSFKDGEVALNRLKQDMSQHTTDGLIFREIIPLEVEGKRVLLFKVPATPRNIVMKWKGIAYGRDGESLKPLNQAKQDEIRQQPPNPDWTAQLVPNATIDDLDELAIATARIMYKKVHKSSIPAEEIDGWTVDEFLSNSGVMRDGQLTRAAILLLGKPLSLQKIHPAVAQITWTWENKDETVIDYEHFTIPFILTVDKVLAKIRNKTMRELPGGTLFPDTMKQYDDYTIREALHNCIAHQDYTLQERISFVEGDDKLYYGNGGSFIPGTIENALEHKGPQRHYRNECLCTGMVNFNMIDTVGRGIKKIFAEQRNRYFPMPDYDIDNNKRSVDVTIYGKMLDEKYSSLLKTNTDLTLKECVWLDAIQKHRPVTKDAIKHLKEKGLIEGRSPNYIISLTVAKLTHQIGHYTKEKGLEEKLLEQTILQLARDAGNEGFKLADVYEALHKNLPASMNATSKKRYLGRLLSKMGVSDLLQIEGRTWRITEIGLTKLRL</sequence>
<dbReference type="Gene3D" id="3.30.565.60">
    <property type="match status" value="1"/>
</dbReference>
<dbReference type="PANTHER" id="PTHR30595:SF6">
    <property type="entry name" value="SCHLAFEN ALBA-2 DOMAIN-CONTAINING PROTEIN"/>
    <property type="match status" value="1"/>
</dbReference>
<evidence type="ECO:0000313" key="2">
    <source>
        <dbReference type="EMBL" id="MUL27760.1"/>
    </source>
</evidence>
<feature type="domain" description="Schlafen AlbA-2" evidence="1">
    <location>
        <begin position="16"/>
        <end position="139"/>
    </location>
</feature>
<evidence type="ECO:0000259" key="1">
    <source>
        <dbReference type="Pfam" id="PF04326"/>
    </source>
</evidence>
<dbReference type="InterPro" id="IPR007421">
    <property type="entry name" value="Schlafen_AlbA_2_dom"/>
</dbReference>
<dbReference type="AlphaFoldDB" id="A0A7C9MCX5"/>
<dbReference type="Pfam" id="PF04326">
    <property type="entry name" value="SLFN_AlbA_2"/>
    <property type="match status" value="1"/>
</dbReference>
<dbReference type="Proteomes" id="UP000482295">
    <property type="component" value="Unassembled WGS sequence"/>
</dbReference>